<dbReference type="AlphaFoldDB" id="A0A4R1FXZ8"/>
<sequence length="284" mass="32365">MRKSIDELRKDLEDHQEALKCASVGFTPSGNTEVSRQQVVCEKHGVYTQHCRKTTLFGGKTLENKTRCPRCLQQEISALEAEIRQVEQAYTQRKINDLKAKSGVAKRFEQASFDNYQDLDVNSKAKRVCEAYAKKWQERKAVGGGLILTGKPGTGKSHLACAIANYVIEKYQDDVLMTTALRIMRKVKSTWEKNADLTESEVIEVYVDKDLLIIDEVGVQFGSEAEKIILFEIINERYEQLKPTILISNLLEDELAGYIGERVIDRMREGKGAMIAFDWESYRK</sequence>
<proteinExistence type="predicted"/>
<name>A0A4R1FXZ8_9PAST</name>
<feature type="domain" description="AAA+ ATPase" evidence="1">
    <location>
        <begin position="142"/>
        <end position="268"/>
    </location>
</feature>
<dbReference type="SMART" id="SM00382">
    <property type="entry name" value="AAA"/>
    <property type="match status" value="1"/>
</dbReference>
<dbReference type="PANTHER" id="PTHR30050">
    <property type="entry name" value="CHROMOSOMAL REPLICATION INITIATOR PROTEIN DNAA"/>
    <property type="match status" value="1"/>
</dbReference>
<dbReference type="InterPro" id="IPR003593">
    <property type="entry name" value="AAA+_ATPase"/>
</dbReference>
<dbReference type="GO" id="GO:0006260">
    <property type="term" value="P:DNA replication"/>
    <property type="evidence" value="ECO:0007669"/>
    <property type="project" value="TreeGrafter"/>
</dbReference>
<reference evidence="2 3" key="1">
    <citation type="submission" date="2019-03" db="EMBL/GenBank/DDBJ databases">
        <title>Genomic Encyclopedia of Type Strains, Phase IV (KMG-IV): sequencing the most valuable type-strain genomes for metagenomic binning, comparative biology and taxonomic classification.</title>
        <authorList>
            <person name="Goeker M."/>
        </authorList>
    </citation>
    <scope>NUCLEOTIDE SEQUENCE [LARGE SCALE GENOMIC DNA]</scope>
    <source>
        <strain evidence="2 3">DSM 15534</strain>
    </source>
</reference>
<dbReference type="SUPFAM" id="SSF52540">
    <property type="entry name" value="P-loop containing nucleoside triphosphate hydrolases"/>
    <property type="match status" value="1"/>
</dbReference>
<comment type="caution">
    <text evidence="2">The sequence shown here is derived from an EMBL/GenBank/DDBJ whole genome shotgun (WGS) entry which is preliminary data.</text>
</comment>
<dbReference type="GO" id="GO:0005524">
    <property type="term" value="F:ATP binding"/>
    <property type="evidence" value="ECO:0007669"/>
    <property type="project" value="InterPro"/>
</dbReference>
<evidence type="ECO:0000313" key="2">
    <source>
        <dbReference type="EMBL" id="TCJ96171.1"/>
    </source>
</evidence>
<dbReference type="Proteomes" id="UP000294702">
    <property type="component" value="Unassembled WGS sequence"/>
</dbReference>
<protein>
    <submittedName>
        <fullName evidence="2">DNA replication protein DnaC</fullName>
    </submittedName>
</protein>
<gene>
    <name evidence="2" type="ORF">EV694_1723</name>
</gene>
<dbReference type="InterPro" id="IPR002611">
    <property type="entry name" value="IstB_ATP-bd"/>
</dbReference>
<dbReference type="EMBL" id="SMFT01000004">
    <property type="protein sequence ID" value="TCJ96171.1"/>
    <property type="molecule type" value="Genomic_DNA"/>
</dbReference>
<dbReference type="Gene3D" id="3.40.50.300">
    <property type="entry name" value="P-loop containing nucleotide triphosphate hydrolases"/>
    <property type="match status" value="1"/>
</dbReference>
<dbReference type="RefSeq" id="WP_207859813.1">
    <property type="nucleotide sequence ID" value="NZ_SMFT01000004.1"/>
</dbReference>
<evidence type="ECO:0000313" key="3">
    <source>
        <dbReference type="Proteomes" id="UP000294702"/>
    </source>
</evidence>
<keyword evidence="3" id="KW-1185">Reference proteome</keyword>
<dbReference type="CDD" id="cd00009">
    <property type="entry name" value="AAA"/>
    <property type="match status" value="1"/>
</dbReference>
<dbReference type="Pfam" id="PF01695">
    <property type="entry name" value="IstB_IS21"/>
    <property type="match status" value="1"/>
</dbReference>
<evidence type="ECO:0000259" key="1">
    <source>
        <dbReference type="SMART" id="SM00382"/>
    </source>
</evidence>
<accession>A0A4R1FXZ8</accession>
<dbReference type="InterPro" id="IPR027417">
    <property type="entry name" value="P-loop_NTPase"/>
</dbReference>
<organism evidence="2 3">
    <name type="scientific">Volucribacter psittacicida</name>
    <dbReference type="NCBI Taxonomy" id="203482"/>
    <lineage>
        <taxon>Bacteria</taxon>
        <taxon>Pseudomonadati</taxon>
        <taxon>Pseudomonadota</taxon>
        <taxon>Gammaproteobacteria</taxon>
        <taxon>Pasteurellales</taxon>
        <taxon>Pasteurellaceae</taxon>
        <taxon>Volucribacter</taxon>
    </lineage>
</organism>
<dbReference type="PANTHER" id="PTHR30050:SF4">
    <property type="entry name" value="ATP-BINDING PROTEIN RV3427C IN INSERTION SEQUENCE-RELATED"/>
    <property type="match status" value="1"/>
</dbReference>